<dbReference type="OrthoDB" id="716474at2759"/>
<dbReference type="PANTHER" id="PTHR33085">
    <property type="entry name" value="OS12G0113100 PROTEIN-RELATED"/>
    <property type="match status" value="1"/>
</dbReference>
<dbReference type="AlphaFoldDB" id="A0A6G1EGH8"/>
<gene>
    <name evidence="1" type="ORF">E2562_003293</name>
</gene>
<proteinExistence type="predicted"/>
<dbReference type="InterPro" id="IPR012871">
    <property type="entry name" value="DUF1668_ORYSA"/>
</dbReference>
<protein>
    <submittedName>
        <fullName evidence="1">Uncharacterized protein</fullName>
    </submittedName>
</protein>
<comment type="caution">
    <text evidence="1">The sequence shown here is derived from an EMBL/GenBank/DDBJ whole genome shotgun (WGS) entry which is preliminary data.</text>
</comment>
<keyword evidence="2" id="KW-1185">Reference proteome</keyword>
<organism evidence="1 2">
    <name type="scientific">Oryza meyeriana var. granulata</name>
    <dbReference type="NCBI Taxonomy" id="110450"/>
    <lineage>
        <taxon>Eukaryota</taxon>
        <taxon>Viridiplantae</taxon>
        <taxon>Streptophyta</taxon>
        <taxon>Embryophyta</taxon>
        <taxon>Tracheophyta</taxon>
        <taxon>Spermatophyta</taxon>
        <taxon>Magnoliopsida</taxon>
        <taxon>Liliopsida</taxon>
        <taxon>Poales</taxon>
        <taxon>Poaceae</taxon>
        <taxon>BOP clade</taxon>
        <taxon>Oryzoideae</taxon>
        <taxon>Oryzeae</taxon>
        <taxon>Oryzinae</taxon>
        <taxon>Oryza</taxon>
        <taxon>Oryza meyeriana</taxon>
    </lineage>
</organism>
<dbReference type="Proteomes" id="UP000479710">
    <property type="component" value="Unassembled WGS sequence"/>
</dbReference>
<evidence type="ECO:0000313" key="1">
    <source>
        <dbReference type="EMBL" id="KAF0923063.1"/>
    </source>
</evidence>
<dbReference type="PANTHER" id="PTHR33085:SF113">
    <property type="entry name" value="OS05G0126000 PROTEIN"/>
    <property type="match status" value="1"/>
</dbReference>
<name>A0A6G1EGH8_9ORYZ</name>
<reference evidence="1 2" key="1">
    <citation type="submission" date="2019-11" db="EMBL/GenBank/DDBJ databases">
        <title>Whole genome sequence of Oryza granulata.</title>
        <authorList>
            <person name="Li W."/>
        </authorList>
    </citation>
    <scope>NUCLEOTIDE SEQUENCE [LARGE SCALE GENOMIC DNA]</scope>
    <source>
        <strain evidence="2">cv. Menghai</strain>
        <tissue evidence="1">Leaf</tissue>
    </source>
</reference>
<evidence type="ECO:0000313" key="2">
    <source>
        <dbReference type="Proteomes" id="UP000479710"/>
    </source>
</evidence>
<dbReference type="Pfam" id="PF07893">
    <property type="entry name" value="DUF1668"/>
    <property type="match status" value="1"/>
</dbReference>
<dbReference type="EMBL" id="SPHZ02000003">
    <property type="protein sequence ID" value="KAF0923063.1"/>
    <property type="molecule type" value="Genomic_DNA"/>
</dbReference>
<accession>A0A6G1EGH8</accession>
<sequence length="142" mass="15260">MTCSGVAISGGMTDGPTAISSKTACSSFGCSVTSYAVVGHVIVIPVREVATYCFDTANRSWSHAGDWMLPFSEYVPDLKLWFAMSAKNRAGPPMRRRPVPVVRGEPPALGYIWEDLDLPEEWWPSSCSQSHLGGFASPGSSS</sequence>